<evidence type="ECO:0000259" key="5">
    <source>
        <dbReference type="PROSITE" id="PS50949"/>
    </source>
</evidence>
<evidence type="ECO:0000256" key="3">
    <source>
        <dbReference type="ARBA" id="ARBA00023125"/>
    </source>
</evidence>
<dbReference type="SUPFAM" id="SSF53822">
    <property type="entry name" value="Periplasmic binding protein-like I"/>
    <property type="match status" value="1"/>
</dbReference>
<evidence type="ECO:0000256" key="4">
    <source>
        <dbReference type="ARBA" id="ARBA00023163"/>
    </source>
</evidence>
<evidence type="ECO:0000313" key="7">
    <source>
        <dbReference type="Proteomes" id="UP000001288"/>
    </source>
</evidence>
<protein>
    <submittedName>
        <fullName evidence="6">Transcriptional regulator</fullName>
    </submittedName>
</protein>
<dbReference type="InterPro" id="IPR028082">
    <property type="entry name" value="Peripla_BP_I"/>
</dbReference>
<dbReference type="InterPro" id="IPR036388">
    <property type="entry name" value="WH-like_DNA-bd_sf"/>
</dbReference>
<keyword evidence="1" id="KW-0678">Repressor</keyword>
<reference evidence="7" key="1">
    <citation type="submission" date="2010-04" db="EMBL/GenBank/DDBJ databases">
        <title>The genome sequence of Listeria monocytogenes strain 10403S.</title>
        <authorList>
            <consortium name="The Broad Institute Genome Sequencing Platform"/>
            <consortium name="The Broad Institute Genome Sequencing Center for Infectious Disease"/>
            <person name="Borowsky M."/>
            <person name="Borodovsky M."/>
            <person name="Young S.K."/>
            <person name="Zeng Q."/>
            <person name="Koehrsen M."/>
            <person name="Fitzgerald M."/>
            <person name="Wiedmann M."/>
            <person name="Swaminathan B."/>
            <person name="Lauer P."/>
            <person name="Portnoy D."/>
            <person name="Cossart P."/>
            <person name="Buchrieser C."/>
            <person name="Higgins D."/>
            <person name="Abouelleil A."/>
            <person name="Alvarado L."/>
            <person name="Arachchi H.M."/>
            <person name="Berlin A."/>
            <person name="Borenstein D."/>
            <person name="Brown A."/>
            <person name="Chapman S.B."/>
            <person name="Chen Z."/>
            <person name="Dunbar C.D."/>
            <person name="Engels R."/>
            <person name="Freedman E."/>
            <person name="Gearin G."/>
            <person name="Gellesch M."/>
            <person name="Goldberg J."/>
            <person name="Griggs A."/>
            <person name="Gujja S."/>
            <person name="Heilman E."/>
            <person name="Heiman D."/>
            <person name="Howarth C."/>
            <person name="Jen D."/>
            <person name="Larson L."/>
            <person name="Lui A."/>
            <person name="MacDonald J."/>
            <person name="Mehta T."/>
            <person name="Montmayeur A."/>
            <person name="Neiman D."/>
            <person name="Park D."/>
            <person name="Pearson M."/>
            <person name="Priest M."/>
            <person name="Richards J."/>
            <person name="Roberts A."/>
            <person name="Saif S."/>
            <person name="Shea T."/>
            <person name="Shenoy N."/>
            <person name="Sisk P."/>
            <person name="Stolte C."/>
            <person name="Sykes S."/>
            <person name="Walk T."/>
            <person name="White J."/>
            <person name="Yandava C."/>
            <person name="Haas B."/>
            <person name="Nusbaum C."/>
            <person name="Birren B."/>
        </authorList>
    </citation>
    <scope>NUCLEOTIDE SEQUENCE [LARGE SCALE GENOMIC DNA]</scope>
    <source>
        <strain evidence="7">10403S</strain>
    </source>
</reference>
<dbReference type="AlphaFoldDB" id="A0A0H3GEX9"/>
<dbReference type="EMBL" id="CP002002">
    <property type="protein sequence ID" value="AEO05771.1"/>
    <property type="molecule type" value="Genomic_DNA"/>
</dbReference>
<dbReference type="SUPFAM" id="SSF46785">
    <property type="entry name" value="Winged helix' DNA-binding domain"/>
    <property type="match status" value="1"/>
</dbReference>
<dbReference type="InterPro" id="IPR036390">
    <property type="entry name" value="WH_DNA-bd_sf"/>
</dbReference>
<dbReference type="GO" id="GO:0000976">
    <property type="term" value="F:transcription cis-regulatory region binding"/>
    <property type="evidence" value="ECO:0007669"/>
    <property type="project" value="TreeGrafter"/>
</dbReference>
<dbReference type="PRINTS" id="PR00035">
    <property type="entry name" value="HTHGNTR"/>
</dbReference>
<keyword evidence="2" id="KW-0805">Transcription regulation</keyword>
<name>A0A0H3GEX9_LISM4</name>
<dbReference type="PANTHER" id="PTHR30146:SF95">
    <property type="entry name" value="RIBOSE OPERON REPRESSOR"/>
    <property type="match status" value="1"/>
</dbReference>
<dbReference type="InterPro" id="IPR046335">
    <property type="entry name" value="LacI/GalR-like_sensor"/>
</dbReference>
<dbReference type="CDD" id="cd06267">
    <property type="entry name" value="PBP1_LacI_sugar_binding-like"/>
    <property type="match status" value="1"/>
</dbReference>
<dbReference type="SMART" id="SM00345">
    <property type="entry name" value="HTH_GNTR"/>
    <property type="match status" value="1"/>
</dbReference>
<dbReference type="Gene3D" id="3.40.50.2300">
    <property type="match status" value="2"/>
</dbReference>
<keyword evidence="3" id="KW-0238">DNA-binding</keyword>
<dbReference type="RefSeq" id="WP_003732919.1">
    <property type="nucleotide sequence ID" value="NC_017544.1"/>
</dbReference>
<dbReference type="Pfam" id="PF00392">
    <property type="entry name" value="GntR"/>
    <property type="match status" value="1"/>
</dbReference>
<organism evidence="6 7">
    <name type="scientific">Listeria monocytogenes serotype 1/2a (strain 10403S)</name>
    <dbReference type="NCBI Taxonomy" id="393133"/>
    <lineage>
        <taxon>Bacteria</taxon>
        <taxon>Bacillati</taxon>
        <taxon>Bacillota</taxon>
        <taxon>Bacilli</taxon>
        <taxon>Bacillales</taxon>
        <taxon>Listeriaceae</taxon>
        <taxon>Listeria</taxon>
    </lineage>
</organism>
<dbReference type="PROSITE" id="PS50949">
    <property type="entry name" value="HTH_GNTR"/>
    <property type="match status" value="1"/>
</dbReference>
<dbReference type="Proteomes" id="UP000001288">
    <property type="component" value="Chromosome"/>
</dbReference>
<dbReference type="CDD" id="cd07377">
    <property type="entry name" value="WHTH_GntR"/>
    <property type="match status" value="1"/>
</dbReference>
<sequence>MKKLLYQKVYDQLKLSIQEGKIPVGSKMPAENELMAQFDVSSITLKKALELLKKDGYISRRPRVGTFVINASPVSEQIETRMFDKPLFGCIMTNFDDTFGTTLLSGMLEHSDSKAHIIVKKSLGDTEREEEILQEFIEMNVAGILILPASSKFVSPTLLELASQKFPLVVIDRTLEGLPISSISSDNTEAGRIITEKLFELGHKHIGMITSTSPVSTLDSRVNGFIRGHASFHTAFHSDYVFREIESVMPNSTVSIQTDIDKIAHFLNTHSEITALVATEYNIALLIKQACNKLGKSIPADLSVVCFDHPDNFFDNSAFQFTHIKQAQYEIGVNAVDMLLNQVLKPDTINKETLPPMLIEGDSVKMLKSTSK</sequence>
<dbReference type="GO" id="GO:0003700">
    <property type="term" value="F:DNA-binding transcription factor activity"/>
    <property type="evidence" value="ECO:0007669"/>
    <property type="project" value="InterPro"/>
</dbReference>
<dbReference type="Pfam" id="PF13377">
    <property type="entry name" value="Peripla_BP_3"/>
    <property type="match status" value="1"/>
</dbReference>
<evidence type="ECO:0000256" key="2">
    <source>
        <dbReference type="ARBA" id="ARBA00023015"/>
    </source>
</evidence>
<dbReference type="KEGG" id="lmt:LMRG_00458"/>
<gene>
    <name evidence="6" type="ordered locus">LMRG_00458</name>
</gene>
<dbReference type="InterPro" id="IPR000524">
    <property type="entry name" value="Tscrpt_reg_HTH_GntR"/>
</dbReference>
<accession>A0A0H3GEX9</accession>
<feature type="domain" description="HTH gntR-type" evidence="5">
    <location>
        <begin position="3"/>
        <end position="71"/>
    </location>
</feature>
<dbReference type="Gene3D" id="1.10.10.10">
    <property type="entry name" value="Winged helix-like DNA-binding domain superfamily/Winged helix DNA-binding domain"/>
    <property type="match status" value="1"/>
</dbReference>
<dbReference type="PANTHER" id="PTHR30146">
    <property type="entry name" value="LACI-RELATED TRANSCRIPTIONAL REPRESSOR"/>
    <property type="match status" value="1"/>
</dbReference>
<evidence type="ECO:0000313" key="6">
    <source>
        <dbReference type="EMBL" id="AEO05771.1"/>
    </source>
</evidence>
<dbReference type="HOGENOM" id="CLU_037628_15_0_9"/>
<proteinExistence type="predicted"/>
<keyword evidence="4" id="KW-0804">Transcription</keyword>
<evidence type="ECO:0000256" key="1">
    <source>
        <dbReference type="ARBA" id="ARBA00022491"/>
    </source>
</evidence>